<name>A0ABW9VP95_9BURK</name>
<reference evidence="3 4" key="1">
    <citation type="submission" date="2019-12" db="EMBL/GenBank/DDBJ databases">
        <title>Novel species isolated from a subtropical stream in China.</title>
        <authorList>
            <person name="Lu H."/>
        </authorList>
    </citation>
    <scope>NUCLEOTIDE SEQUENCE [LARGE SCALE GENOMIC DNA]</scope>
    <source>
        <strain evidence="3 4">CY13W</strain>
    </source>
</reference>
<accession>A0ABW9VP95</accession>
<keyword evidence="4" id="KW-1185">Reference proteome</keyword>
<evidence type="ECO:0000259" key="2">
    <source>
        <dbReference type="Pfam" id="PF12706"/>
    </source>
</evidence>
<dbReference type="EMBL" id="WWCM01000016">
    <property type="protein sequence ID" value="MYM41352.1"/>
    <property type="molecule type" value="Genomic_DNA"/>
</dbReference>
<evidence type="ECO:0000313" key="3">
    <source>
        <dbReference type="EMBL" id="MYM41352.1"/>
    </source>
</evidence>
<evidence type="ECO:0000256" key="1">
    <source>
        <dbReference type="SAM" id="Coils"/>
    </source>
</evidence>
<dbReference type="Gene3D" id="3.60.15.10">
    <property type="entry name" value="Ribonuclease Z/Hydroxyacylglutathione hydrolase-like"/>
    <property type="match status" value="1"/>
</dbReference>
<keyword evidence="1" id="KW-0175">Coiled coil</keyword>
<gene>
    <name evidence="3" type="ORF">GTP27_18710</name>
</gene>
<organism evidence="3 4">
    <name type="scientific">Duganella qianjiadongensis</name>
    <dbReference type="NCBI Taxonomy" id="2692176"/>
    <lineage>
        <taxon>Bacteria</taxon>
        <taxon>Pseudomonadati</taxon>
        <taxon>Pseudomonadota</taxon>
        <taxon>Betaproteobacteria</taxon>
        <taxon>Burkholderiales</taxon>
        <taxon>Oxalobacteraceae</taxon>
        <taxon>Telluria group</taxon>
        <taxon>Duganella</taxon>
    </lineage>
</organism>
<dbReference type="PANTHER" id="PTHR15032">
    <property type="entry name" value="N-ACYL-PHOSPHATIDYLETHANOLAMINE-HYDROLYZING PHOSPHOLIPASE D"/>
    <property type="match status" value="1"/>
</dbReference>
<dbReference type="InterPro" id="IPR001279">
    <property type="entry name" value="Metallo-B-lactamas"/>
</dbReference>
<dbReference type="RefSeq" id="WP_161040668.1">
    <property type="nucleotide sequence ID" value="NZ_WWCM01000016.1"/>
</dbReference>
<evidence type="ECO:0000313" key="4">
    <source>
        <dbReference type="Proteomes" id="UP000478090"/>
    </source>
</evidence>
<dbReference type="Pfam" id="PF12706">
    <property type="entry name" value="Lactamase_B_2"/>
    <property type="match status" value="1"/>
</dbReference>
<feature type="coiled-coil region" evidence="1">
    <location>
        <begin position="306"/>
        <end position="392"/>
    </location>
</feature>
<dbReference type="PANTHER" id="PTHR15032:SF4">
    <property type="entry name" value="N-ACYL-PHOSPHATIDYLETHANOLAMINE-HYDROLYZING PHOSPHOLIPASE D"/>
    <property type="match status" value="1"/>
</dbReference>
<comment type="caution">
    <text evidence="3">The sequence shown here is derived from an EMBL/GenBank/DDBJ whole genome shotgun (WGS) entry which is preliminary data.</text>
</comment>
<sequence length="809" mass="90171">MHIDVSVPYIARPALNEISQPQAKADALLLSWAAQGPASAEHSAAENIIAALLKYKFVKQDINSSRKRERLISEIEHACRGIDHVPHNFGEMVADYLSGPAFKNGKSAAAQAFLSNPHIDRIVRRHLATSQCDAMAVNGKTETRHAREIARKIKAAFRIDYSNEIKQRELSTRFRSLAPRIELMSKTAGISGTRKAVLQQMAASLANFEISAQRIDFAQEFNRQRWALPEALQIEISQMVGDLKDLAPIHEGIIGHRATENVHSLTALWDAAWLGLAKFKMKAICATYGSYLDMRISRYQGKLNRLTTASSEHKDYAREINEYKSKIDGYIKKYNQYSYFNYGIGKYAKLERQINQLAIQIPQLTLKDEKKKNLLLANLQALQGKLSRLNARSQYGVASAPIAYTQDLIRFVKDNPATITETAIFNIGHAGNVIAVPGQDNKPIVIITDPMLDDAHKAYPAETQIPIMSDGELYVPRADYIFISHNHMDHVHPHSIKMLIEKNPAAHIIVPAGCTEEFVQYGVSADRIIAACQWGMSIPLDSATTLQITPAVHWSGSPRENAGINMSGVMSCIISSFSSKQDVFYAGDTANFPSTMQQEIDNTFNGEHSKIFLLPSGPNYPNKHMKSTHQNTAAQSYFGLPLNAGASEMRLEHLSEALDINAFIDQAAAQAPLALPFRTVLTHHNQIHFGEDRYNETLYIHCKQMILLKDHLPPTQLREMAKRDRRNSFIYTETAILLERMQQLYNASGLATENIYLATANHLLNHIQSPAIGGQMLTGSADICATNVAALKKNMNQAAYEFSPRASTR</sequence>
<feature type="domain" description="Metallo-beta-lactamase" evidence="2">
    <location>
        <begin position="446"/>
        <end position="623"/>
    </location>
</feature>
<protein>
    <recommendedName>
        <fullName evidence="2">Metallo-beta-lactamase domain-containing protein</fullName>
    </recommendedName>
</protein>
<dbReference type="InterPro" id="IPR036866">
    <property type="entry name" value="RibonucZ/Hydroxyglut_hydro"/>
</dbReference>
<dbReference type="Proteomes" id="UP000478090">
    <property type="component" value="Unassembled WGS sequence"/>
</dbReference>
<dbReference type="SUPFAM" id="SSF56281">
    <property type="entry name" value="Metallo-hydrolase/oxidoreductase"/>
    <property type="match status" value="1"/>
</dbReference>
<proteinExistence type="predicted"/>